<dbReference type="RefSeq" id="XP_046598803.1">
    <property type="nucleotide sequence ID" value="XM_046742847.1"/>
</dbReference>
<organism evidence="6 7">
    <name type="scientific">Neodiprion lecontei</name>
    <name type="common">Redheaded pine sawfly</name>
    <dbReference type="NCBI Taxonomy" id="441921"/>
    <lineage>
        <taxon>Eukaryota</taxon>
        <taxon>Metazoa</taxon>
        <taxon>Ecdysozoa</taxon>
        <taxon>Arthropoda</taxon>
        <taxon>Hexapoda</taxon>
        <taxon>Insecta</taxon>
        <taxon>Pterygota</taxon>
        <taxon>Neoptera</taxon>
        <taxon>Endopterygota</taxon>
        <taxon>Hymenoptera</taxon>
        <taxon>Tenthredinoidea</taxon>
        <taxon>Diprionidae</taxon>
        <taxon>Diprioninae</taxon>
        <taxon>Neodiprion</taxon>
    </lineage>
</organism>
<sequence length="930" mass="98587">MDSNMSTAFAHRGSSGSASTSSSGTGTGTGSGGRVAVVGVTRSVRLRKRGSSGFGFSLRGGREHAAGFYVSEVQPGGEAHRNGLRVGDQIIRVNGYPVEDAVHQEVALLARTQQVLVLKIRSVGMIPVKDNPNDPVTWHMVQQQCENGSTILPLSTEIRVRVLVGSKGRLGCGVCRGPNPGLTVQGTREGGAARAAGLRPGDVIVKCNGHRLTDVPFEKAVEVMRGSGVLDLVVNRPTYFTPDPGEAIFRGSNGYDSGNSSLLESSSLPPALQGPPPPQAPIPGRHVYPQNQGPCTRNPTRPRTGSREVQWADIDGKGDRTCCPLASSTESCSSSGSWRHIDQMAEWTRKPNNTTVIRVNQRQGDPSPYLGKGPHLGYRAGDYEDEEPLYDPVAVSRGGYESHYFEADGEVEGRRPDGMDANGVRSPLYDPVAGGYHEPKDDLREGSRLAELQFIQKQKETETKTITTVEVHHAICPPPPPCMPPPGSCKWPAGQYADSKPPMSAVGGQMGSTMSMGSTGSTETESSLESSCGKDSASTSSSSSTCEPASSSSYVSVSARKLLDDPEPPNNIPAPPVAPPFPAAAANIDLSSAIAQELQRRAQKARATQDKSKAQEVRNSRLVEPSKISPAHEQKITHDKLMEEFKRAHQRMFNCKRNGEANGADEQAAAAPNNVSTPAAETSEQERRVNGVVRRQNPGAPTPPPPPPRGVTAQKPKTNASDDAVEMQSIESFKLKEPQSVATPKPPSTYFPASRDELDSSARRTGSPTGSGDTKKQQQPTVPMAPSMPNGAAAPVNTVVGKGKVAIRIGAYSGEAKAPSKLDFLGGQPPTGTPTPTPIAKGVETTDSAPVASRLQNELAATLQRSNLRKKTDGENATARPVSNNAASPTRFGAENPAIITQSNVERLAAVLSNKVTIKINTIDSVSRQD</sequence>
<feature type="compositionally biased region" description="Polar residues" evidence="4">
    <location>
        <begin position="289"/>
        <end position="303"/>
    </location>
</feature>
<gene>
    <name evidence="7 8" type="primary">LOC107225144</name>
</gene>
<dbReference type="SMART" id="SM00228">
    <property type="entry name" value="PDZ"/>
    <property type="match status" value="2"/>
</dbReference>
<comment type="subcellular location">
    <subcellularLocation>
        <location evidence="1">Cell projection</location>
    </subcellularLocation>
</comment>
<dbReference type="PROSITE" id="PS50106">
    <property type="entry name" value="PDZ"/>
    <property type="match status" value="2"/>
</dbReference>
<feature type="compositionally biased region" description="Low complexity" evidence="4">
    <location>
        <begin position="660"/>
        <end position="674"/>
    </location>
</feature>
<dbReference type="GO" id="GO:0005929">
    <property type="term" value="C:cilium"/>
    <property type="evidence" value="ECO:0007669"/>
    <property type="project" value="TreeGrafter"/>
</dbReference>
<feature type="region of interest" description="Disordered" evidence="4">
    <location>
        <begin position="597"/>
        <end position="638"/>
    </location>
</feature>
<feature type="region of interest" description="Disordered" evidence="4">
    <location>
        <begin position="259"/>
        <end position="307"/>
    </location>
</feature>
<dbReference type="Proteomes" id="UP000829291">
    <property type="component" value="Chromosome 6"/>
</dbReference>
<evidence type="ECO:0000256" key="3">
    <source>
        <dbReference type="ARBA" id="ARBA00023273"/>
    </source>
</evidence>
<feature type="compositionally biased region" description="Polar residues" evidence="4">
    <location>
        <begin position="763"/>
        <end position="781"/>
    </location>
</feature>
<dbReference type="PANTHER" id="PTHR23116:SF36">
    <property type="entry name" value="HARMONIN"/>
    <property type="match status" value="1"/>
</dbReference>
<feature type="region of interest" description="Disordered" evidence="4">
    <location>
        <begin position="866"/>
        <end position="892"/>
    </location>
</feature>
<evidence type="ECO:0000313" key="8">
    <source>
        <dbReference type="RefSeq" id="XP_046598803.1"/>
    </source>
</evidence>
<dbReference type="InParanoid" id="A0A6J0C3L0"/>
<feature type="compositionally biased region" description="Low complexity" evidence="4">
    <location>
        <begin position="260"/>
        <end position="271"/>
    </location>
</feature>
<dbReference type="InterPro" id="IPR036034">
    <property type="entry name" value="PDZ_sf"/>
</dbReference>
<dbReference type="KEGG" id="nlo:107225144"/>
<feature type="domain" description="PDZ" evidence="5">
    <location>
        <begin position="159"/>
        <end position="228"/>
    </location>
</feature>
<proteinExistence type="predicted"/>
<dbReference type="GO" id="GO:0005886">
    <property type="term" value="C:plasma membrane"/>
    <property type="evidence" value="ECO:0007669"/>
    <property type="project" value="TreeGrafter"/>
</dbReference>
<dbReference type="Gene3D" id="2.30.42.10">
    <property type="match status" value="2"/>
</dbReference>
<keyword evidence="6" id="KW-1185">Reference proteome</keyword>
<protein>
    <submittedName>
        <fullName evidence="7 8">Uncharacterized protein LOC107225144</fullName>
    </submittedName>
</protein>
<evidence type="ECO:0000313" key="7">
    <source>
        <dbReference type="RefSeq" id="XP_015520984.2"/>
    </source>
</evidence>
<keyword evidence="3" id="KW-0966">Cell projection</keyword>
<dbReference type="InterPro" id="IPR051844">
    <property type="entry name" value="USH2_Complex_Protein"/>
</dbReference>
<feature type="compositionally biased region" description="Low complexity" evidence="4">
    <location>
        <begin position="12"/>
        <end position="24"/>
    </location>
</feature>
<dbReference type="PANTHER" id="PTHR23116">
    <property type="entry name" value="PDZ DOMAIN CONTAINING WHIRLIN AND HARMONIN-RELATED"/>
    <property type="match status" value="1"/>
</dbReference>
<evidence type="ECO:0000256" key="4">
    <source>
        <dbReference type="SAM" id="MobiDB-lite"/>
    </source>
</evidence>
<dbReference type="Pfam" id="PF00595">
    <property type="entry name" value="PDZ"/>
    <property type="match status" value="2"/>
</dbReference>
<keyword evidence="2" id="KW-0677">Repeat</keyword>
<dbReference type="AlphaFoldDB" id="A0A6J0C3L0"/>
<feature type="region of interest" description="Disordered" evidence="4">
    <location>
        <begin position="821"/>
        <end position="841"/>
    </location>
</feature>
<accession>A0A6J0C3L0</accession>
<evidence type="ECO:0000256" key="2">
    <source>
        <dbReference type="ARBA" id="ARBA00022737"/>
    </source>
</evidence>
<dbReference type="SUPFAM" id="SSF50156">
    <property type="entry name" value="PDZ domain-like"/>
    <property type="match status" value="2"/>
</dbReference>
<name>A0A6J0C3L0_NEOLC</name>
<feature type="region of interest" description="Disordered" evidence="4">
    <location>
        <begin position="652"/>
        <end position="795"/>
    </location>
</feature>
<feature type="compositionally biased region" description="Pro residues" evidence="4">
    <location>
        <begin position="700"/>
        <end position="709"/>
    </location>
</feature>
<feature type="region of interest" description="Disordered" evidence="4">
    <location>
        <begin position="1"/>
        <end position="34"/>
    </location>
</feature>
<dbReference type="InterPro" id="IPR001478">
    <property type="entry name" value="PDZ"/>
</dbReference>
<evidence type="ECO:0000313" key="6">
    <source>
        <dbReference type="Proteomes" id="UP000829291"/>
    </source>
</evidence>
<dbReference type="GO" id="GO:0002142">
    <property type="term" value="C:stereocilia ankle link complex"/>
    <property type="evidence" value="ECO:0007669"/>
    <property type="project" value="TreeGrafter"/>
</dbReference>
<dbReference type="GeneID" id="107225144"/>
<feature type="compositionally biased region" description="Basic and acidic residues" evidence="4">
    <location>
        <begin position="607"/>
        <end position="621"/>
    </location>
</feature>
<evidence type="ECO:0000259" key="5">
    <source>
        <dbReference type="PROSITE" id="PS50106"/>
    </source>
</evidence>
<dbReference type="OrthoDB" id="10029564at2759"/>
<feature type="domain" description="PDZ" evidence="5">
    <location>
        <begin position="43"/>
        <end position="111"/>
    </location>
</feature>
<reference evidence="7 8" key="1">
    <citation type="submission" date="2025-05" db="UniProtKB">
        <authorList>
            <consortium name="RefSeq"/>
        </authorList>
    </citation>
    <scope>IDENTIFICATION</scope>
    <source>
        <tissue evidence="7 8">Thorax and Abdomen</tissue>
    </source>
</reference>
<dbReference type="RefSeq" id="XP_015520984.2">
    <property type="nucleotide sequence ID" value="XM_015665498.2"/>
</dbReference>
<evidence type="ECO:0000256" key="1">
    <source>
        <dbReference type="ARBA" id="ARBA00004316"/>
    </source>
</evidence>
<dbReference type="GO" id="GO:0032426">
    <property type="term" value="C:stereocilium tip"/>
    <property type="evidence" value="ECO:0007669"/>
    <property type="project" value="TreeGrafter"/>
</dbReference>
<feature type="compositionally biased region" description="Low complexity" evidence="4">
    <location>
        <begin position="511"/>
        <end position="551"/>
    </location>
</feature>
<feature type="compositionally biased region" description="Pro residues" evidence="4">
    <location>
        <begin position="272"/>
        <end position="281"/>
    </location>
</feature>
<feature type="region of interest" description="Disordered" evidence="4">
    <location>
        <begin position="493"/>
        <end position="551"/>
    </location>
</feature>